<dbReference type="EMBL" id="VSRR010112103">
    <property type="protein sequence ID" value="MPC97934.1"/>
    <property type="molecule type" value="Genomic_DNA"/>
</dbReference>
<dbReference type="Proteomes" id="UP000324222">
    <property type="component" value="Unassembled WGS sequence"/>
</dbReference>
<dbReference type="AlphaFoldDB" id="A0A5B7K032"/>
<protein>
    <submittedName>
        <fullName evidence="2">Uncharacterized protein</fullName>
    </submittedName>
</protein>
<organism evidence="2 3">
    <name type="scientific">Portunus trituberculatus</name>
    <name type="common">Swimming crab</name>
    <name type="synonym">Neptunus trituberculatus</name>
    <dbReference type="NCBI Taxonomy" id="210409"/>
    <lineage>
        <taxon>Eukaryota</taxon>
        <taxon>Metazoa</taxon>
        <taxon>Ecdysozoa</taxon>
        <taxon>Arthropoda</taxon>
        <taxon>Crustacea</taxon>
        <taxon>Multicrustacea</taxon>
        <taxon>Malacostraca</taxon>
        <taxon>Eumalacostraca</taxon>
        <taxon>Eucarida</taxon>
        <taxon>Decapoda</taxon>
        <taxon>Pleocyemata</taxon>
        <taxon>Brachyura</taxon>
        <taxon>Eubrachyura</taxon>
        <taxon>Portunoidea</taxon>
        <taxon>Portunidae</taxon>
        <taxon>Portuninae</taxon>
        <taxon>Portunus</taxon>
    </lineage>
</organism>
<evidence type="ECO:0000256" key="1">
    <source>
        <dbReference type="SAM" id="MobiDB-lite"/>
    </source>
</evidence>
<feature type="region of interest" description="Disordered" evidence="1">
    <location>
        <begin position="18"/>
        <end position="52"/>
    </location>
</feature>
<gene>
    <name evidence="2" type="ORF">E2C01_093280</name>
</gene>
<comment type="caution">
    <text evidence="2">The sequence shown here is derived from an EMBL/GenBank/DDBJ whole genome shotgun (WGS) entry which is preliminary data.</text>
</comment>
<name>A0A5B7K032_PORTR</name>
<proteinExistence type="predicted"/>
<accession>A0A5B7K032</accession>
<evidence type="ECO:0000313" key="3">
    <source>
        <dbReference type="Proteomes" id="UP000324222"/>
    </source>
</evidence>
<sequence length="107" mass="11387">MSTLLCNPWSCLCALPYPLPLRTGQEGRRRGGEEEEEERVARGSQEVANGSPGQLASLSFPLGRFTPSPVIVSCLLASLDSSLQGDVWEEPLRSLRDAAVSGGGLTT</sequence>
<keyword evidence="3" id="KW-1185">Reference proteome</keyword>
<evidence type="ECO:0000313" key="2">
    <source>
        <dbReference type="EMBL" id="MPC97934.1"/>
    </source>
</evidence>
<reference evidence="2 3" key="1">
    <citation type="submission" date="2019-05" db="EMBL/GenBank/DDBJ databases">
        <title>Another draft genome of Portunus trituberculatus and its Hox gene families provides insights of decapod evolution.</title>
        <authorList>
            <person name="Jeong J.-H."/>
            <person name="Song I."/>
            <person name="Kim S."/>
            <person name="Choi T."/>
            <person name="Kim D."/>
            <person name="Ryu S."/>
            <person name="Kim W."/>
        </authorList>
    </citation>
    <scope>NUCLEOTIDE SEQUENCE [LARGE SCALE GENOMIC DNA]</scope>
    <source>
        <tissue evidence="2">Muscle</tissue>
    </source>
</reference>